<evidence type="ECO:0000256" key="1">
    <source>
        <dbReference type="ARBA" id="ARBA00093462"/>
    </source>
</evidence>
<sequence length="235" mass="27683">MDKKKIAEWLAQGSVAVPKLLLNHYKYLGLSEGEFVLLLHMHSFIEDGVLFPTPAELAEKMTAAPSECMEMLRRLLQKGFIVIEEHTDEKGIRSEKYSLQPLWEKLVQYLYTEWAKEERQDQQEEEESLYTMFEQEFGRPLSPFECETLSMWIDQDGHSPQIIKAALREAVLSGKLNFRYIDRILFEWKKNGIRTIEQAQHYGKKFRKHQQSARSTKTAPSEYKQTIPFFNWLES</sequence>
<gene>
    <name evidence="4" type="primary">dnaD</name>
    <name evidence="4" type="ORF">GCA01S_033_00140</name>
</gene>
<dbReference type="OrthoDB" id="9770238at2"/>
<dbReference type="RefSeq" id="WP_042409728.1">
    <property type="nucleotide sequence ID" value="NZ_BAWO01000033.1"/>
</dbReference>
<dbReference type="Pfam" id="PF21984">
    <property type="entry name" value="DnaD_N"/>
    <property type="match status" value="1"/>
</dbReference>
<protein>
    <submittedName>
        <fullName evidence="4">DNA replication protein DnaD</fullName>
    </submittedName>
</protein>
<evidence type="ECO:0000313" key="5">
    <source>
        <dbReference type="Proteomes" id="UP000023561"/>
    </source>
</evidence>
<dbReference type="InterPro" id="IPR053162">
    <property type="entry name" value="DnaD"/>
</dbReference>
<dbReference type="InterPro" id="IPR036388">
    <property type="entry name" value="WH-like_DNA-bd_sf"/>
</dbReference>
<keyword evidence="5" id="KW-1185">Reference proteome</keyword>
<evidence type="ECO:0000259" key="2">
    <source>
        <dbReference type="Pfam" id="PF07261"/>
    </source>
</evidence>
<reference evidence="4 5" key="1">
    <citation type="submission" date="2014-04" db="EMBL/GenBank/DDBJ databases">
        <title>Whole genome shotgun sequence of Geobacillus caldoxylosilyticus NBRC 107762.</title>
        <authorList>
            <person name="Hosoyama A."/>
            <person name="Hosoyama Y."/>
            <person name="Katano-Makiyama Y."/>
            <person name="Tsuchikane K."/>
            <person name="Ohji S."/>
            <person name="Ichikawa N."/>
            <person name="Yamazoe A."/>
            <person name="Fujita N."/>
        </authorList>
    </citation>
    <scope>NUCLEOTIDE SEQUENCE [LARGE SCALE GENOMIC DNA]</scope>
    <source>
        <strain evidence="4 5">NBRC 107762</strain>
    </source>
</reference>
<dbReference type="EMBL" id="BAWO01000033">
    <property type="protein sequence ID" value="GAJ40169.1"/>
    <property type="molecule type" value="Genomic_DNA"/>
</dbReference>
<comment type="caution">
    <text evidence="4">The sequence shown here is derived from an EMBL/GenBank/DDBJ whole genome shotgun (WGS) entry which is preliminary data.</text>
</comment>
<dbReference type="Proteomes" id="UP000023561">
    <property type="component" value="Unassembled WGS sequence"/>
</dbReference>
<organism evidence="4 5">
    <name type="scientific">Parageobacillus caldoxylosilyticus NBRC 107762</name>
    <dbReference type="NCBI Taxonomy" id="1220594"/>
    <lineage>
        <taxon>Bacteria</taxon>
        <taxon>Bacillati</taxon>
        <taxon>Bacillota</taxon>
        <taxon>Bacilli</taxon>
        <taxon>Bacillales</taxon>
        <taxon>Anoxybacillaceae</taxon>
        <taxon>Saccharococcus</taxon>
    </lineage>
</organism>
<dbReference type="SUPFAM" id="SSF158499">
    <property type="entry name" value="DnaD domain-like"/>
    <property type="match status" value="1"/>
</dbReference>
<evidence type="ECO:0000313" key="4">
    <source>
        <dbReference type="EMBL" id="GAJ40169.1"/>
    </source>
</evidence>
<evidence type="ECO:0000259" key="3">
    <source>
        <dbReference type="Pfam" id="PF21984"/>
    </source>
</evidence>
<accession>A0A023DFT8</accession>
<dbReference type="SUPFAM" id="SSF46785">
    <property type="entry name" value="Winged helix' DNA-binding domain"/>
    <property type="match status" value="1"/>
</dbReference>
<dbReference type="Pfam" id="PF07261">
    <property type="entry name" value="DnaB_2"/>
    <property type="match status" value="1"/>
</dbReference>
<dbReference type="PANTHER" id="PTHR37293:SF6">
    <property type="entry name" value="DNA REPLICATION PROTEIN DNAD"/>
    <property type="match status" value="1"/>
</dbReference>
<feature type="domain" description="DnaD N-terminal" evidence="3">
    <location>
        <begin position="17"/>
        <end position="117"/>
    </location>
</feature>
<feature type="domain" description="DnaB/C C-terminal" evidence="2">
    <location>
        <begin position="131"/>
        <end position="202"/>
    </location>
</feature>
<comment type="similarity">
    <text evidence="1">Belongs to the DnaB/DnaD family.</text>
</comment>
<proteinExistence type="inferred from homology"/>
<dbReference type="InterPro" id="IPR034829">
    <property type="entry name" value="DnaD-like_sf"/>
</dbReference>
<dbReference type="InterPro" id="IPR006343">
    <property type="entry name" value="DnaB/C_C"/>
</dbReference>
<dbReference type="Gene3D" id="1.10.10.10">
    <property type="entry name" value="Winged helix-like DNA-binding domain superfamily/Winged helix DNA-binding domain"/>
    <property type="match status" value="1"/>
</dbReference>
<dbReference type="AlphaFoldDB" id="A0A023DFT8"/>
<dbReference type="InterPro" id="IPR053843">
    <property type="entry name" value="DnaD_N"/>
</dbReference>
<name>A0A023DFT8_9BACL</name>
<dbReference type="NCBIfam" id="TIGR01446">
    <property type="entry name" value="DnaD_dom"/>
    <property type="match status" value="1"/>
</dbReference>
<dbReference type="InterPro" id="IPR036390">
    <property type="entry name" value="WH_DNA-bd_sf"/>
</dbReference>
<dbReference type="PANTHER" id="PTHR37293">
    <property type="entry name" value="PHAGE REPLICATION PROTEIN-RELATED"/>
    <property type="match status" value="1"/>
</dbReference>
<dbReference type="Gene3D" id="1.10.10.630">
    <property type="entry name" value="DnaD domain-like"/>
    <property type="match status" value="1"/>
</dbReference>